<dbReference type="EMBL" id="LOMZ01000001">
    <property type="protein sequence ID" value="PLC11740.1"/>
    <property type="molecule type" value="Genomic_DNA"/>
</dbReference>
<accession>A0A0U3HD26</accession>
<dbReference type="EMBL" id="BJZR01000008">
    <property type="protein sequence ID" value="GEO91196.1"/>
    <property type="molecule type" value="Genomic_DNA"/>
</dbReference>
<feature type="compositionally biased region" description="Basic and acidic residues" evidence="1">
    <location>
        <begin position="18"/>
        <end position="32"/>
    </location>
</feature>
<gene>
    <name evidence="2" type="ORF">AS188_01735</name>
    <name evidence="4" type="ORF">AUQ48_05175</name>
    <name evidence="3" type="ORF">KFL01_05020</name>
</gene>
<organism evidence="2 5">
    <name type="scientific">Kocuria flava</name>
    <dbReference type="NCBI Taxonomy" id="446860"/>
    <lineage>
        <taxon>Bacteria</taxon>
        <taxon>Bacillati</taxon>
        <taxon>Actinomycetota</taxon>
        <taxon>Actinomycetes</taxon>
        <taxon>Micrococcales</taxon>
        <taxon>Micrococcaceae</taxon>
        <taxon>Kocuria</taxon>
    </lineage>
</organism>
<dbReference type="Proteomes" id="UP000321155">
    <property type="component" value="Unassembled WGS sequence"/>
</dbReference>
<dbReference type="RefSeq" id="WP_058857394.1">
    <property type="nucleotide sequence ID" value="NZ_BJZR01000008.1"/>
</dbReference>
<evidence type="ECO:0000313" key="7">
    <source>
        <dbReference type="Proteomes" id="UP000321155"/>
    </source>
</evidence>
<dbReference type="KEGG" id="kfv:AS188_01735"/>
<name>A0A0U3HD26_9MICC</name>
<feature type="region of interest" description="Disordered" evidence="1">
    <location>
        <begin position="1"/>
        <end position="63"/>
    </location>
</feature>
<evidence type="ECO:0000313" key="4">
    <source>
        <dbReference type="EMBL" id="PLC11740.1"/>
    </source>
</evidence>
<reference evidence="3 7" key="3">
    <citation type="submission" date="2019-07" db="EMBL/GenBank/DDBJ databases">
        <title>Whole genome shotgun sequence of Kocuria flava NBRC 107626.</title>
        <authorList>
            <person name="Hosoyama A."/>
            <person name="Uohara A."/>
            <person name="Ohji S."/>
            <person name="Ichikawa N."/>
        </authorList>
    </citation>
    <scope>NUCLEOTIDE SEQUENCE [LARGE SCALE GENOMIC DNA]</scope>
    <source>
        <strain evidence="3 7">NBRC 107626</strain>
    </source>
</reference>
<reference evidence="2 5" key="1">
    <citation type="submission" date="2015-11" db="EMBL/GenBank/DDBJ databases">
        <title>Complete Genome Sequence of Kocuria flava strain HO-9041.</title>
        <authorList>
            <person name="Zhou M."/>
            <person name="Dai J."/>
        </authorList>
    </citation>
    <scope>NUCLEOTIDE SEQUENCE [LARGE SCALE GENOMIC DNA]</scope>
    <source>
        <strain evidence="2 5">HO-9041</strain>
    </source>
</reference>
<dbReference type="Proteomes" id="UP000057181">
    <property type="component" value="Chromosome"/>
</dbReference>
<evidence type="ECO:0000313" key="5">
    <source>
        <dbReference type="Proteomes" id="UP000057181"/>
    </source>
</evidence>
<evidence type="ECO:0000313" key="6">
    <source>
        <dbReference type="Proteomes" id="UP000234632"/>
    </source>
</evidence>
<keyword evidence="7" id="KW-1185">Reference proteome</keyword>
<dbReference type="Proteomes" id="UP000234632">
    <property type="component" value="Unassembled WGS sequence"/>
</dbReference>
<evidence type="ECO:0000313" key="3">
    <source>
        <dbReference type="EMBL" id="GEO91196.1"/>
    </source>
</evidence>
<reference evidence="4 6" key="2">
    <citation type="submission" date="2015-12" db="EMBL/GenBank/DDBJ databases">
        <authorList>
            <person name="Shamseldin A."/>
            <person name="Moawad H."/>
            <person name="Abd El-Rahim W.M."/>
            <person name="Sadowsky M.J."/>
        </authorList>
    </citation>
    <scope>NUCLEOTIDE SEQUENCE [LARGE SCALE GENOMIC DNA]</scope>
    <source>
        <strain evidence="4 6">S43</strain>
    </source>
</reference>
<evidence type="ECO:0000256" key="1">
    <source>
        <dbReference type="SAM" id="MobiDB-lite"/>
    </source>
</evidence>
<evidence type="ECO:0000313" key="2">
    <source>
        <dbReference type="EMBL" id="ALU38680.1"/>
    </source>
</evidence>
<dbReference type="EMBL" id="CP013254">
    <property type="protein sequence ID" value="ALU38680.1"/>
    <property type="molecule type" value="Genomic_DNA"/>
</dbReference>
<dbReference type="AlphaFoldDB" id="A0A0U3HD26"/>
<sequence length="63" mass="6841">MSDQPTQPAQGEGEFEEQVEHRLAEHPERSADDDAGDVAQEDHKASLPELDTEEDSPVNPGTA</sequence>
<proteinExistence type="predicted"/>
<protein>
    <submittedName>
        <fullName evidence="2">Uncharacterized protein</fullName>
    </submittedName>
</protein>